<dbReference type="PANTHER" id="PTHR38009:SF1">
    <property type="entry name" value="CONSERVED HYPOTHETICAL PHAGE TAIL PROTEIN"/>
    <property type="match status" value="1"/>
</dbReference>
<dbReference type="RefSeq" id="WP_134336887.1">
    <property type="nucleotide sequence ID" value="NZ_BMCZ01000002.1"/>
</dbReference>
<dbReference type="Proteomes" id="UP000583101">
    <property type="component" value="Unassembled WGS sequence"/>
</dbReference>
<accession>A0A4Y8ABX2</accession>
<keyword evidence="4" id="KW-1185">Reference proteome</keyword>
<dbReference type="PANTHER" id="PTHR38009">
    <property type="entry name" value="CONSERVED HYPOTHETICAL PHAGE TAIL PROTEIN"/>
    <property type="match status" value="1"/>
</dbReference>
<dbReference type="NCBIfam" id="TIGR02241">
    <property type="entry name" value="conserved hypothetical phage tail region protein"/>
    <property type="match status" value="1"/>
</dbReference>
<reference evidence="2" key="2">
    <citation type="submission" date="2019-03" db="EMBL/GenBank/DDBJ databases">
        <authorList>
            <person name="Yan Y.-Q."/>
            <person name="Du Z.-J."/>
        </authorList>
    </citation>
    <scope>NUCLEOTIDE SEQUENCE</scope>
    <source>
        <strain evidence="2">PP-F2FG21</strain>
    </source>
</reference>
<reference evidence="2 3" key="1">
    <citation type="journal article" date="2016" name="Int. J. Syst. Evol. Microbiol.">
        <title>Proposal of Mucilaginibacter phyllosphaerae sp. nov. isolated from the phyllosphere of Galium album.</title>
        <authorList>
            <person name="Aydogan E.L."/>
            <person name="Busse H.J."/>
            <person name="Moser G."/>
            <person name="Muller C."/>
            <person name="Kampfer P."/>
            <person name="Glaeser S.P."/>
        </authorList>
    </citation>
    <scope>NUCLEOTIDE SEQUENCE [LARGE SCALE GENOMIC DNA]</scope>
    <source>
        <strain evidence="2 3">PP-F2FG21</strain>
    </source>
</reference>
<dbReference type="EMBL" id="SNQG01000004">
    <property type="protein sequence ID" value="TEW66023.1"/>
    <property type="molecule type" value="Genomic_DNA"/>
</dbReference>
<dbReference type="OrthoDB" id="73314at2"/>
<reference evidence="1 4" key="3">
    <citation type="submission" date="2020-08" db="EMBL/GenBank/DDBJ databases">
        <title>Genomic Encyclopedia of Type Strains, Phase IV (KMG-IV): sequencing the most valuable type-strain genomes for metagenomic binning, comparative biology and taxonomic classification.</title>
        <authorList>
            <person name="Goeker M."/>
        </authorList>
    </citation>
    <scope>NUCLEOTIDE SEQUENCE [LARGE SCALE GENOMIC DNA]</scope>
    <source>
        <strain evidence="1 4">DSM 100995</strain>
    </source>
</reference>
<dbReference type="GO" id="GO:0005198">
    <property type="term" value="F:structural molecule activity"/>
    <property type="evidence" value="ECO:0007669"/>
    <property type="project" value="InterPro"/>
</dbReference>
<gene>
    <name evidence="2" type="ORF">E2R65_12925</name>
    <name evidence="1" type="ORF">GGR35_001773</name>
</gene>
<evidence type="ECO:0000313" key="1">
    <source>
        <dbReference type="EMBL" id="MBB3969170.1"/>
    </source>
</evidence>
<protein>
    <submittedName>
        <fullName evidence="2">Phage tail protein</fullName>
    </submittedName>
    <submittedName>
        <fullName evidence="1">Phage tail-like protein</fullName>
    </submittedName>
</protein>
<proteinExistence type="predicted"/>
<dbReference type="EMBL" id="JACIEG010000003">
    <property type="protein sequence ID" value="MBB3969170.1"/>
    <property type="molecule type" value="Genomic_DNA"/>
</dbReference>
<name>A0A4Y8ABX2_9SPHI</name>
<dbReference type="InterPro" id="IPR010667">
    <property type="entry name" value="Phage_T4_Gp19"/>
</dbReference>
<dbReference type="Proteomes" id="UP000297248">
    <property type="component" value="Unassembled WGS sequence"/>
</dbReference>
<organism evidence="2 3">
    <name type="scientific">Mucilaginibacter phyllosphaerae</name>
    <dbReference type="NCBI Taxonomy" id="1812349"/>
    <lineage>
        <taxon>Bacteria</taxon>
        <taxon>Pseudomonadati</taxon>
        <taxon>Bacteroidota</taxon>
        <taxon>Sphingobacteriia</taxon>
        <taxon>Sphingobacteriales</taxon>
        <taxon>Sphingobacteriaceae</taxon>
        <taxon>Mucilaginibacter</taxon>
    </lineage>
</organism>
<dbReference type="AlphaFoldDB" id="A0A4Y8ABX2"/>
<comment type="caution">
    <text evidence="2">The sequence shown here is derived from an EMBL/GenBank/DDBJ whole genome shotgun (WGS) entry which is preliminary data.</text>
</comment>
<evidence type="ECO:0000313" key="3">
    <source>
        <dbReference type="Proteomes" id="UP000297248"/>
    </source>
</evidence>
<dbReference type="InterPro" id="IPR011747">
    <property type="entry name" value="CHP02241"/>
</dbReference>
<sequence>MSSAKTVYALPSYNYKVSVGAQTMSFSEVSGLSISYEKVVYKDGLSHLFGTTIVRAQKNQPVVTLKRGMAGNRRELYAWLQSKLYNDVFVDLCDENGLAVIRWKLSKALPLKIDAPGFNAQSNEIAIESIELIVQDLNIEYLS</sequence>
<evidence type="ECO:0000313" key="4">
    <source>
        <dbReference type="Proteomes" id="UP000583101"/>
    </source>
</evidence>
<dbReference type="Pfam" id="PF06841">
    <property type="entry name" value="Phage_T4_gp19"/>
    <property type="match status" value="1"/>
</dbReference>
<evidence type="ECO:0000313" key="2">
    <source>
        <dbReference type="EMBL" id="TEW66023.1"/>
    </source>
</evidence>